<comment type="caution">
    <text evidence="1">The sequence shown here is derived from an EMBL/GenBank/DDBJ whole genome shotgun (WGS) entry which is preliminary data.</text>
</comment>
<name>A0AA37P9T8_9PEZI</name>
<evidence type="ECO:0000313" key="2">
    <source>
        <dbReference type="Proteomes" id="UP001055115"/>
    </source>
</evidence>
<sequence length="85" mass="9537">MPAARTHWIFDDSKQVNNVCPGMLGFKVRSPSSPPAIPHIDAQKRCQIRHRYCVEKISVGPEKDIRIATRKVFVLLGVLGNEAQL</sequence>
<proteinExistence type="predicted"/>
<dbReference type="EMBL" id="BQXU01000023">
    <property type="protein sequence ID" value="GKT48308.1"/>
    <property type="molecule type" value="Genomic_DNA"/>
</dbReference>
<dbReference type="GeneID" id="73329291"/>
<gene>
    <name evidence="1" type="ORF">ColSpa_08489</name>
</gene>
<evidence type="ECO:0000313" key="1">
    <source>
        <dbReference type="EMBL" id="GKT48308.1"/>
    </source>
</evidence>
<dbReference type="AlphaFoldDB" id="A0AA37P9T8"/>
<organism evidence="1 2">
    <name type="scientific">Colletotrichum spaethianum</name>
    <dbReference type="NCBI Taxonomy" id="700344"/>
    <lineage>
        <taxon>Eukaryota</taxon>
        <taxon>Fungi</taxon>
        <taxon>Dikarya</taxon>
        <taxon>Ascomycota</taxon>
        <taxon>Pezizomycotina</taxon>
        <taxon>Sordariomycetes</taxon>
        <taxon>Hypocreomycetidae</taxon>
        <taxon>Glomerellales</taxon>
        <taxon>Glomerellaceae</taxon>
        <taxon>Colletotrichum</taxon>
        <taxon>Colletotrichum spaethianum species complex</taxon>
    </lineage>
</organism>
<dbReference type="RefSeq" id="XP_049130658.1">
    <property type="nucleotide sequence ID" value="XM_049274701.1"/>
</dbReference>
<reference evidence="1 2" key="1">
    <citation type="submission" date="2022-03" db="EMBL/GenBank/DDBJ databases">
        <title>Genome data of Colletotrichum spp.</title>
        <authorList>
            <person name="Utami Y.D."/>
            <person name="Hiruma K."/>
        </authorList>
    </citation>
    <scope>NUCLEOTIDE SEQUENCE [LARGE SCALE GENOMIC DNA]</scope>
    <source>
        <strain evidence="1 2">MAFF 239500</strain>
    </source>
</reference>
<dbReference type="Proteomes" id="UP001055115">
    <property type="component" value="Unassembled WGS sequence"/>
</dbReference>
<protein>
    <submittedName>
        <fullName evidence="1">Uncharacterized protein</fullName>
    </submittedName>
</protein>
<accession>A0AA37P9T8</accession>
<keyword evidence="2" id="KW-1185">Reference proteome</keyword>